<sequence length="219" mass="22444">MAACGWLLGLVAVAVCGWLFGLVAVAVCGWLFGLVAVAVCGWLWGLVAVAPAAGRSGSSPRPLRPAARARRHAPCGPPLGLVATPPAPPAPQTPFPTPPAPPPLRARSPRPHARPLRPLGAQPSSLRAMAPPEGLPKGHAGSAPRPMPPLRCEIHHGCMSAATFTPAPAPARAPGTSALTPTHRHGLGEALRAVRVFAGAAFDVIILGEYGEEAGVRRK</sequence>
<dbReference type="EMBL" id="BJND01000043">
    <property type="protein sequence ID" value="GEC07788.1"/>
    <property type="molecule type" value="Genomic_DNA"/>
</dbReference>
<name>A0A4Y3VNN8_9ACTN</name>
<evidence type="ECO:0000256" key="1">
    <source>
        <dbReference type="SAM" id="MobiDB-lite"/>
    </source>
</evidence>
<reference evidence="3 4" key="1">
    <citation type="submission" date="2019-06" db="EMBL/GenBank/DDBJ databases">
        <title>Whole genome shotgun sequence of Streptomyces spinoverrucosus NBRC 14228.</title>
        <authorList>
            <person name="Hosoyama A."/>
            <person name="Uohara A."/>
            <person name="Ohji S."/>
            <person name="Ichikawa N."/>
        </authorList>
    </citation>
    <scope>NUCLEOTIDE SEQUENCE [LARGE SCALE GENOMIC DNA]</scope>
    <source>
        <strain evidence="3 4">NBRC 14228</strain>
    </source>
</reference>
<keyword evidence="2" id="KW-0472">Membrane</keyword>
<feature type="compositionally biased region" description="Low complexity" evidence="1">
    <location>
        <begin position="53"/>
        <end position="66"/>
    </location>
</feature>
<accession>A0A4Y3VNN8</accession>
<evidence type="ECO:0000313" key="4">
    <source>
        <dbReference type="Proteomes" id="UP000317881"/>
    </source>
</evidence>
<dbReference type="AlphaFoldDB" id="A0A4Y3VNN8"/>
<feature type="region of interest" description="Disordered" evidence="1">
    <location>
        <begin position="53"/>
        <end position="145"/>
    </location>
</feature>
<keyword evidence="2" id="KW-1133">Transmembrane helix</keyword>
<comment type="caution">
    <text evidence="3">The sequence shown here is derived from an EMBL/GenBank/DDBJ whole genome shotgun (WGS) entry which is preliminary data.</text>
</comment>
<feature type="transmembrane region" description="Helical" evidence="2">
    <location>
        <begin position="34"/>
        <end position="54"/>
    </location>
</feature>
<evidence type="ECO:0000313" key="3">
    <source>
        <dbReference type="EMBL" id="GEC07788.1"/>
    </source>
</evidence>
<organism evidence="3 4">
    <name type="scientific">Streptomyces spinoverrucosus</name>
    <dbReference type="NCBI Taxonomy" id="284043"/>
    <lineage>
        <taxon>Bacteria</taxon>
        <taxon>Bacillati</taxon>
        <taxon>Actinomycetota</taxon>
        <taxon>Actinomycetes</taxon>
        <taxon>Kitasatosporales</taxon>
        <taxon>Streptomycetaceae</taxon>
        <taxon>Streptomyces</taxon>
    </lineage>
</organism>
<keyword evidence="4" id="KW-1185">Reference proteome</keyword>
<feature type="compositionally biased region" description="Pro residues" evidence="1">
    <location>
        <begin position="85"/>
        <end position="104"/>
    </location>
</feature>
<keyword evidence="2" id="KW-0812">Transmembrane</keyword>
<gene>
    <name evidence="3" type="ORF">SSP24_54430</name>
</gene>
<evidence type="ECO:0000256" key="2">
    <source>
        <dbReference type="SAM" id="Phobius"/>
    </source>
</evidence>
<proteinExistence type="predicted"/>
<protein>
    <submittedName>
        <fullName evidence="3">Uncharacterized protein</fullName>
    </submittedName>
</protein>
<dbReference type="Proteomes" id="UP000317881">
    <property type="component" value="Unassembled WGS sequence"/>
</dbReference>